<evidence type="ECO:0000313" key="2">
    <source>
        <dbReference type="EMBL" id="CAB4029872.1"/>
    </source>
</evidence>
<evidence type="ECO:0000256" key="1">
    <source>
        <dbReference type="SAM" id="MobiDB-lite"/>
    </source>
</evidence>
<dbReference type="EMBL" id="CACRXK020016469">
    <property type="protein sequence ID" value="CAB4029872.1"/>
    <property type="molecule type" value="Genomic_DNA"/>
</dbReference>
<organism evidence="2 3">
    <name type="scientific">Paramuricea clavata</name>
    <name type="common">Red gorgonian</name>
    <name type="synonym">Violescent sea-whip</name>
    <dbReference type="NCBI Taxonomy" id="317549"/>
    <lineage>
        <taxon>Eukaryota</taxon>
        <taxon>Metazoa</taxon>
        <taxon>Cnidaria</taxon>
        <taxon>Anthozoa</taxon>
        <taxon>Octocorallia</taxon>
        <taxon>Malacalcyonacea</taxon>
        <taxon>Plexauridae</taxon>
        <taxon>Paramuricea</taxon>
    </lineage>
</organism>
<name>A0A7D9JJ03_PARCT</name>
<dbReference type="Proteomes" id="UP001152795">
    <property type="component" value="Unassembled WGS sequence"/>
</dbReference>
<feature type="compositionally biased region" description="Basic and acidic residues" evidence="1">
    <location>
        <begin position="258"/>
        <end position="267"/>
    </location>
</feature>
<keyword evidence="3" id="KW-1185">Reference proteome</keyword>
<reference evidence="2" key="1">
    <citation type="submission" date="2020-04" db="EMBL/GenBank/DDBJ databases">
        <authorList>
            <person name="Alioto T."/>
            <person name="Alioto T."/>
            <person name="Gomez Garrido J."/>
        </authorList>
    </citation>
    <scope>NUCLEOTIDE SEQUENCE</scope>
    <source>
        <strain evidence="2">A484AB</strain>
    </source>
</reference>
<feature type="compositionally biased region" description="Acidic residues" evidence="1">
    <location>
        <begin position="248"/>
        <end position="257"/>
    </location>
</feature>
<evidence type="ECO:0000313" key="3">
    <source>
        <dbReference type="Proteomes" id="UP001152795"/>
    </source>
</evidence>
<dbReference type="AlphaFoldDB" id="A0A7D9JJ03"/>
<feature type="non-terminal residue" evidence="2">
    <location>
        <position position="1"/>
    </location>
</feature>
<feature type="region of interest" description="Disordered" evidence="1">
    <location>
        <begin position="245"/>
        <end position="303"/>
    </location>
</feature>
<gene>
    <name evidence="2" type="ORF">PACLA_8A081588</name>
</gene>
<feature type="compositionally biased region" description="Polar residues" evidence="1">
    <location>
        <begin position="294"/>
        <end position="303"/>
    </location>
</feature>
<feature type="compositionally biased region" description="Basic and acidic residues" evidence="1">
    <location>
        <begin position="128"/>
        <end position="144"/>
    </location>
</feature>
<protein>
    <submittedName>
        <fullName evidence="2">Uncharacterized protein</fullName>
    </submittedName>
</protein>
<feature type="region of interest" description="Disordered" evidence="1">
    <location>
        <begin position="1"/>
        <end position="26"/>
    </location>
</feature>
<proteinExistence type="predicted"/>
<comment type="caution">
    <text evidence="2">The sequence shown here is derived from an EMBL/GenBank/DDBJ whole genome shotgun (WGS) entry which is preliminary data.</text>
</comment>
<dbReference type="OrthoDB" id="5964819at2759"/>
<feature type="compositionally biased region" description="Basic and acidic residues" evidence="1">
    <location>
        <begin position="152"/>
        <end position="169"/>
    </location>
</feature>
<sequence length="496" mass="54653">MAPTKAKAPTADDSVSTSTSRAELKRSSSINIPLVLRPATFVANITKENDLFNATETNIRAKLHSEKEEDVSQDGPQFDLYLPDTHIESLCGVDGAFKSSQLEPISASTSSNQISTTKGLLMTWESTGKGEKRKKTDVSMEDSKKKIHKRQKTDVSMESVKESMKNSESKDSVTDKVTFEFGEVKAITNNMHEIAYENCKKTVDTVGDGKQKARMKVGCVATQQTPSFRNGNSKVCCSCVQAHRGGDDGGDGGDGDDGEGKPSKKPLEVVSCSNAGKQKPKKKKSSSEMDVDHVSSSAMDMSCESTVTENTSDVEVISDQQQENTPRVQPQFTQEFVEKLGKLPGYVNHYDFCGTRPCVTCHTVETTLIQHHFNETNGTCRCPNCKLWLCVLKYHTATCIFEHCIICKKAKGIPSPAPAAPVIFHQTPSLDPNDLIVWRDKCVPEDITHFKEDHHYMLKDSIIGKGGHGAVQDMIMSDDVKKNMFNSDCIDFVMKK</sequence>
<feature type="region of interest" description="Disordered" evidence="1">
    <location>
        <begin position="127"/>
        <end position="169"/>
    </location>
</feature>
<accession>A0A7D9JJ03</accession>
<feature type="compositionally biased region" description="Polar residues" evidence="1">
    <location>
        <begin position="13"/>
        <end position="26"/>
    </location>
</feature>